<evidence type="ECO:0000313" key="2">
    <source>
        <dbReference type="Proteomes" id="UP000824120"/>
    </source>
</evidence>
<keyword evidence="2" id="KW-1185">Reference proteome</keyword>
<comment type="caution">
    <text evidence="1">The sequence shown here is derived from an EMBL/GenBank/DDBJ whole genome shotgun (WGS) entry which is preliminary data.</text>
</comment>
<accession>A0A9J6B3H6</accession>
<evidence type="ECO:0000313" key="1">
    <source>
        <dbReference type="EMBL" id="KAG5631286.1"/>
    </source>
</evidence>
<name>A0A9J6B3H6_SOLCO</name>
<reference evidence="1 2" key="1">
    <citation type="submission" date="2020-09" db="EMBL/GenBank/DDBJ databases">
        <title>De no assembly of potato wild relative species, Solanum commersonii.</title>
        <authorList>
            <person name="Cho K."/>
        </authorList>
    </citation>
    <scope>NUCLEOTIDE SEQUENCE [LARGE SCALE GENOMIC DNA]</scope>
    <source>
        <strain evidence="1">LZ3.2</strain>
        <tissue evidence="1">Leaf</tissue>
    </source>
</reference>
<gene>
    <name evidence="1" type="ORF">H5410_003003</name>
</gene>
<sequence length="138" mass="16188">MFSLWINKKFHLLKLWIINIQGHLIVSSFPQLTRMVFDQSTWVALVHLLKLVVKAPSRKRKKIEPYVENNGRWKSSLENCESFMNQSFIEELSNDDDIIEEGSDPDVVIIEEEDHEEESDHYVVIIAEEDPIYVGCNR</sequence>
<protein>
    <submittedName>
        <fullName evidence="1">Uncharacterized protein</fullName>
    </submittedName>
</protein>
<proteinExistence type="predicted"/>
<dbReference type="Proteomes" id="UP000824120">
    <property type="component" value="Chromosome 1"/>
</dbReference>
<organism evidence="1 2">
    <name type="scientific">Solanum commersonii</name>
    <name type="common">Commerson's wild potato</name>
    <name type="synonym">Commerson's nightshade</name>
    <dbReference type="NCBI Taxonomy" id="4109"/>
    <lineage>
        <taxon>Eukaryota</taxon>
        <taxon>Viridiplantae</taxon>
        <taxon>Streptophyta</taxon>
        <taxon>Embryophyta</taxon>
        <taxon>Tracheophyta</taxon>
        <taxon>Spermatophyta</taxon>
        <taxon>Magnoliopsida</taxon>
        <taxon>eudicotyledons</taxon>
        <taxon>Gunneridae</taxon>
        <taxon>Pentapetalae</taxon>
        <taxon>asterids</taxon>
        <taxon>lamiids</taxon>
        <taxon>Solanales</taxon>
        <taxon>Solanaceae</taxon>
        <taxon>Solanoideae</taxon>
        <taxon>Solaneae</taxon>
        <taxon>Solanum</taxon>
    </lineage>
</organism>
<dbReference type="AlphaFoldDB" id="A0A9J6B3H6"/>
<dbReference type="EMBL" id="JACXVP010000001">
    <property type="protein sequence ID" value="KAG5631286.1"/>
    <property type="molecule type" value="Genomic_DNA"/>
</dbReference>